<dbReference type="PROSITE" id="PS01009">
    <property type="entry name" value="CRISP_1"/>
    <property type="match status" value="1"/>
</dbReference>
<keyword evidence="5" id="KW-1185">Reference proteome</keyword>
<accession>A0A4P9XA66</accession>
<feature type="non-terminal residue" evidence="3">
    <location>
        <position position="126"/>
    </location>
</feature>
<evidence type="ECO:0000313" key="5">
    <source>
        <dbReference type="Proteomes" id="UP000274922"/>
    </source>
</evidence>
<dbReference type="GO" id="GO:0005576">
    <property type="term" value="C:extracellular region"/>
    <property type="evidence" value="ECO:0007669"/>
    <property type="project" value="InterPro"/>
</dbReference>
<dbReference type="Proteomes" id="UP000268535">
    <property type="component" value="Unassembled WGS sequence"/>
</dbReference>
<dbReference type="EMBL" id="ML009161">
    <property type="protein sequence ID" value="RKO97816.1"/>
    <property type="molecule type" value="Genomic_DNA"/>
</dbReference>
<dbReference type="AlphaFoldDB" id="A0A4P9XA66"/>
<evidence type="ECO:0000313" key="2">
    <source>
        <dbReference type="EMBL" id="RKO97816.1"/>
    </source>
</evidence>
<dbReference type="PRINTS" id="PR00837">
    <property type="entry name" value="V5TPXLIKE"/>
</dbReference>
<proteinExistence type="predicted"/>
<dbReference type="STRING" id="1555241.A0A4P9XA66"/>
<name>A0A4P9XA66_9FUNG</name>
<feature type="non-terminal residue" evidence="3">
    <location>
        <position position="1"/>
    </location>
</feature>
<reference evidence="4 5" key="1">
    <citation type="journal article" date="2018" name="Nat. Microbiol.">
        <title>Leveraging single-cell genomics to expand the fungal tree of life.</title>
        <authorList>
            <person name="Ahrendt S.R."/>
            <person name="Quandt C.A."/>
            <person name="Ciobanu D."/>
            <person name="Clum A."/>
            <person name="Salamov A."/>
            <person name="Andreopoulos B."/>
            <person name="Cheng J.F."/>
            <person name="Woyke T."/>
            <person name="Pelin A."/>
            <person name="Henrissat B."/>
            <person name="Reynolds N.K."/>
            <person name="Benny G.L."/>
            <person name="Smith M.E."/>
            <person name="James T.Y."/>
            <person name="Grigoriev I.V."/>
        </authorList>
    </citation>
    <scope>NUCLEOTIDE SEQUENCE [LARGE SCALE GENOMIC DNA]</scope>
    <source>
        <strain evidence="4 5">ATCC 52028</strain>
    </source>
</reference>
<dbReference type="EMBL" id="ML014148">
    <property type="protein sequence ID" value="RKP02263.1"/>
    <property type="molecule type" value="Genomic_DNA"/>
</dbReference>
<sequence>NAARAFEGAWAMAWNASLAETACGWSETQARKRLMHHSTLGYGENLYSTSRGGDTSCSVAVAAWVAEKVFYASGMPVGGDGVHDYGHFTQVVWPGTKQVGCCSATADDGATYWTCEYHPAGNVLGQ</sequence>
<reference evidence="3" key="2">
    <citation type="submission" date="2018-04" db="EMBL/GenBank/DDBJ databases">
        <title>Leveraging single-cell genomics to expand the Fungal Tree of Life.</title>
        <authorList>
            <consortium name="DOE Joint Genome Institute"/>
            <person name="Ahrendt S.R."/>
            <person name="Quandt C.A."/>
            <person name="Ciobanu D."/>
            <person name="Clum A."/>
            <person name="Salamov A."/>
            <person name="Andreopoulos B."/>
            <person name="Cheng J.-F."/>
            <person name="Woyke T."/>
            <person name="Pelin A."/>
            <person name="Henrissat B."/>
            <person name="Benny G.L."/>
            <person name="Smith M.E."/>
            <person name="James T.Y."/>
            <person name="Grigoriev I.V."/>
        </authorList>
    </citation>
    <scope>NUCLEOTIDE SEQUENCE</scope>
    <source>
        <strain evidence="3">ATCC 52028</strain>
    </source>
</reference>
<protein>
    <submittedName>
        <fullName evidence="2">PR-1-like protein</fullName>
    </submittedName>
</protein>
<dbReference type="InterPro" id="IPR035940">
    <property type="entry name" value="CAP_sf"/>
</dbReference>
<dbReference type="InterPro" id="IPR014044">
    <property type="entry name" value="CAP_dom"/>
</dbReference>
<evidence type="ECO:0000259" key="1">
    <source>
        <dbReference type="SMART" id="SM00198"/>
    </source>
</evidence>
<organism evidence="3 5">
    <name type="scientific">Caulochytrium protostelioides</name>
    <dbReference type="NCBI Taxonomy" id="1555241"/>
    <lineage>
        <taxon>Eukaryota</taxon>
        <taxon>Fungi</taxon>
        <taxon>Fungi incertae sedis</taxon>
        <taxon>Chytridiomycota</taxon>
        <taxon>Chytridiomycota incertae sedis</taxon>
        <taxon>Chytridiomycetes</taxon>
        <taxon>Caulochytriales</taxon>
        <taxon>Caulochytriaceae</taxon>
        <taxon>Caulochytrium</taxon>
    </lineage>
</organism>
<gene>
    <name evidence="2" type="ORF">CAUPRSCDRAFT_1157</name>
    <name evidence="3" type="ORF">CXG81DRAFT_5762</name>
</gene>
<dbReference type="SMART" id="SM00198">
    <property type="entry name" value="SCP"/>
    <property type="match status" value="1"/>
</dbReference>
<dbReference type="SUPFAM" id="SSF55797">
    <property type="entry name" value="PR-1-like"/>
    <property type="match status" value="1"/>
</dbReference>
<evidence type="ECO:0000313" key="4">
    <source>
        <dbReference type="Proteomes" id="UP000268535"/>
    </source>
</evidence>
<evidence type="ECO:0000313" key="3">
    <source>
        <dbReference type="EMBL" id="RKP02263.1"/>
    </source>
</evidence>
<dbReference type="InterPro" id="IPR018244">
    <property type="entry name" value="Allrgn_V5/Tpx1_CS"/>
</dbReference>
<dbReference type="PANTHER" id="PTHR10334">
    <property type="entry name" value="CYSTEINE-RICH SECRETORY PROTEIN-RELATED"/>
    <property type="match status" value="1"/>
</dbReference>
<dbReference type="Gene3D" id="3.40.33.10">
    <property type="entry name" value="CAP"/>
    <property type="match status" value="1"/>
</dbReference>
<dbReference type="Pfam" id="PF00188">
    <property type="entry name" value="CAP"/>
    <property type="match status" value="1"/>
</dbReference>
<dbReference type="OrthoDB" id="2128882at2759"/>
<reference evidence="2" key="3">
    <citation type="submission" date="2018-08" db="EMBL/GenBank/DDBJ databases">
        <title>Leveraging single-cell genomics to expand the Fungal Tree of Life.</title>
        <authorList>
            <consortium name="DOE Joint Genome Institute"/>
            <person name="Ahrendt S.R."/>
            <person name="Quandt C.A."/>
            <person name="Ciobanu D."/>
            <person name="Clum A."/>
            <person name="Salamov A."/>
            <person name="Andreopoulos B."/>
            <person name="Cheng J.-F."/>
            <person name="Woyke T."/>
            <person name="Pelin A."/>
            <person name="Henrissat B."/>
            <person name="Reynolds N."/>
            <person name="Benny G.L."/>
            <person name="Smith M.E."/>
            <person name="James T.Y."/>
            <person name="Grigoriev I.V."/>
        </authorList>
    </citation>
    <scope>NUCLEOTIDE SEQUENCE</scope>
    <source>
        <strain evidence="2">ATCC 52028</strain>
    </source>
</reference>
<dbReference type="Proteomes" id="UP000274922">
    <property type="component" value="Unassembled WGS sequence"/>
</dbReference>
<feature type="domain" description="SCP" evidence="1">
    <location>
        <begin position="1"/>
        <end position="125"/>
    </location>
</feature>
<dbReference type="InterPro" id="IPR001283">
    <property type="entry name" value="CRISP-related"/>
</dbReference>